<reference evidence="2" key="2">
    <citation type="submission" date="2023-01" db="EMBL/GenBank/DDBJ databases">
        <authorList>
            <person name="Petersen C."/>
        </authorList>
    </citation>
    <scope>NUCLEOTIDE SEQUENCE</scope>
    <source>
        <strain evidence="2">IBT 17514</strain>
    </source>
</reference>
<dbReference type="GO" id="GO:0006384">
    <property type="term" value="P:transcription initiation at RNA polymerase III promoter"/>
    <property type="evidence" value="ECO:0007669"/>
    <property type="project" value="InterPro"/>
</dbReference>
<evidence type="ECO:0000313" key="3">
    <source>
        <dbReference type="Proteomes" id="UP001215712"/>
    </source>
</evidence>
<comment type="caution">
    <text evidence="2">The sequence shown here is derived from an EMBL/GenBank/DDBJ whole genome shotgun (WGS) entry which is preliminary data.</text>
</comment>
<dbReference type="PANTHER" id="PTHR15561">
    <property type="entry name" value="CALCITONIN GENE-RELATED PEPTIDE-RECEPTOR COMPONENT PROTEIN"/>
    <property type="match status" value="1"/>
</dbReference>
<dbReference type="PANTHER" id="PTHR15561:SF0">
    <property type="entry name" value="DNA-DIRECTED RNA POLYMERASE III SUBUNIT RPC9"/>
    <property type="match status" value="1"/>
</dbReference>
<feature type="compositionally biased region" description="Low complexity" evidence="1">
    <location>
        <begin position="77"/>
        <end position="86"/>
    </location>
</feature>
<organism evidence="2 3">
    <name type="scientific">Penicillium malachiteum</name>
    <dbReference type="NCBI Taxonomy" id="1324776"/>
    <lineage>
        <taxon>Eukaryota</taxon>
        <taxon>Fungi</taxon>
        <taxon>Dikarya</taxon>
        <taxon>Ascomycota</taxon>
        <taxon>Pezizomycotina</taxon>
        <taxon>Eurotiomycetes</taxon>
        <taxon>Eurotiomycetidae</taxon>
        <taxon>Eurotiales</taxon>
        <taxon>Aspergillaceae</taxon>
        <taxon>Penicillium</taxon>
    </lineage>
</organism>
<protein>
    <recommendedName>
        <fullName evidence="4">DNA-directed RNA polymerase III subunit RPC9</fullName>
    </recommendedName>
</protein>
<keyword evidence="3" id="KW-1185">Reference proteome</keyword>
<evidence type="ECO:0008006" key="4">
    <source>
        <dbReference type="Google" id="ProtNLM"/>
    </source>
</evidence>
<dbReference type="GO" id="GO:0005666">
    <property type="term" value="C:RNA polymerase III complex"/>
    <property type="evidence" value="ECO:0007669"/>
    <property type="project" value="InterPro"/>
</dbReference>
<reference evidence="2" key="1">
    <citation type="journal article" date="2023" name="IMA Fungus">
        <title>Comparative genomic study of the Penicillium genus elucidates a diverse pangenome and 15 lateral gene transfer events.</title>
        <authorList>
            <person name="Petersen C."/>
            <person name="Sorensen T."/>
            <person name="Nielsen M.R."/>
            <person name="Sondergaard T.E."/>
            <person name="Sorensen J.L."/>
            <person name="Fitzpatrick D.A."/>
            <person name="Frisvad J.C."/>
            <person name="Nielsen K.L."/>
        </authorList>
    </citation>
    <scope>NUCLEOTIDE SEQUENCE</scope>
    <source>
        <strain evidence="2">IBT 17514</strain>
    </source>
</reference>
<dbReference type="Proteomes" id="UP001215712">
    <property type="component" value="Unassembled WGS sequence"/>
</dbReference>
<dbReference type="InterPro" id="IPR038846">
    <property type="entry name" value="RPC9"/>
</dbReference>
<accession>A0AAD6HDF8</accession>
<name>A0AAD6HDF8_9EURO</name>
<sequence>MRIIDPQSAVLTNIEVLAYLTSNPPRRSPNPPSNADRLWVPSPDLRDHNTVVKEIHNYVTRISPHLLKYPRSTPRPSSSQSASAAAMMGTMRPAAESSDIDNNDPSKPSVPPPVVASEQTPMDHALRELITKLQPYGLTKAEVVMILNLGVGASSPAEGQNGEDINGNGDAMEVDENGVNGEEEGEEDFGALALFESVVEEREARISDEDVQVVLGIIREILSQSYE</sequence>
<gene>
    <name evidence="2" type="ORF">N7493_010761</name>
</gene>
<evidence type="ECO:0000313" key="2">
    <source>
        <dbReference type="EMBL" id="KAJ5709427.1"/>
    </source>
</evidence>
<feature type="region of interest" description="Disordered" evidence="1">
    <location>
        <begin position="67"/>
        <end position="117"/>
    </location>
</feature>
<evidence type="ECO:0000256" key="1">
    <source>
        <dbReference type="SAM" id="MobiDB-lite"/>
    </source>
</evidence>
<proteinExistence type="predicted"/>
<dbReference type="EMBL" id="JAQJAN010000019">
    <property type="protein sequence ID" value="KAJ5709427.1"/>
    <property type="molecule type" value="Genomic_DNA"/>
</dbReference>
<dbReference type="AlphaFoldDB" id="A0AAD6HDF8"/>
<feature type="region of interest" description="Disordered" evidence="1">
    <location>
        <begin position="22"/>
        <end position="41"/>
    </location>
</feature>